<evidence type="ECO:0000313" key="5">
    <source>
        <dbReference type="Proteomes" id="UP000659124"/>
    </source>
</evidence>
<dbReference type="SUPFAM" id="SSF48452">
    <property type="entry name" value="TPR-like"/>
    <property type="match status" value="1"/>
</dbReference>
<evidence type="ECO:0000256" key="1">
    <source>
        <dbReference type="ARBA" id="ARBA00023284"/>
    </source>
</evidence>
<dbReference type="InterPro" id="IPR050553">
    <property type="entry name" value="Thioredoxin_ResA/DsbE_sf"/>
</dbReference>
<reference evidence="4 5" key="1">
    <citation type="submission" date="2020-09" db="EMBL/GenBank/DDBJ databases">
        <title>Genome sequences of type strains of Chitinophaga qingshengii and Chitinophaga varians.</title>
        <authorList>
            <person name="Kittiwongwattana C."/>
        </authorList>
    </citation>
    <scope>NUCLEOTIDE SEQUENCE [LARGE SCALE GENOMIC DNA]</scope>
    <source>
        <strain evidence="4 5">JCM 30026</strain>
    </source>
</reference>
<dbReference type="InterPro" id="IPR000866">
    <property type="entry name" value="AhpC/TSA"/>
</dbReference>
<dbReference type="Gene3D" id="1.25.40.10">
    <property type="entry name" value="Tetratricopeptide repeat domain"/>
    <property type="match status" value="1"/>
</dbReference>
<dbReference type="InterPro" id="IPR036249">
    <property type="entry name" value="Thioredoxin-like_sf"/>
</dbReference>
<dbReference type="Pfam" id="PF00578">
    <property type="entry name" value="AhpC-TSA"/>
    <property type="match status" value="1"/>
</dbReference>
<comment type="caution">
    <text evidence="4">The sequence shown here is derived from an EMBL/GenBank/DDBJ whole genome shotgun (WGS) entry which is preliminary data.</text>
</comment>
<evidence type="ECO:0000313" key="4">
    <source>
        <dbReference type="EMBL" id="MBC9933026.1"/>
    </source>
</evidence>
<sequence length="507" mass="56485">MKTKTILACCLLFGFGGAHHVYGQTKKATDDLQQLRAAVAKTPDSLNVHHQFIAAFKKSIPNASFRNTDSVVSLLQGQYATWMKQFPRSATVPYAIGEAFADGESPKARTYLLKAVKLDPKLAAAWLDLAFDAERWGDQTNGIEYMRKAAEADPDNPSYAFYHAMNFEETDPAKWRSSLYDLAKRFPQSERGAQGLYWLATRSNDTIEKIKVYEQLRTLYPPEKFSWSSGGMQGLFSVYINTDPAKAVQLAENLANLEGWKSQDTLARKFLSIRQALGAKQYQQAATLLENVRLPRYSSLTNTLALLKAQAAHGLGKTDDAYKGLVAVFAKDPTDNIRSAIDQYAAVLGKNGQQVMTDVWEIRSKTMKPAPAFDLPQYLKAGNLSLKDLSGKVVLLTFWFPGCGPCRGEFPHFQEVINKFSKEKVAYVGINVATDQDPYVKPFMSGTGYSFIPLRDGEGTAQKDYKVRGEPTNFLIDQNGQMVFTDFRTDGSNGRTLELMISSLLEK</sequence>
<protein>
    <submittedName>
        <fullName evidence="4">Redoxin domain-containing protein</fullName>
    </submittedName>
</protein>
<dbReference type="EMBL" id="JACVFC010000003">
    <property type="protein sequence ID" value="MBC9933026.1"/>
    <property type="molecule type" value="Genomic_DNA"/>
</dbReference>
<dbReference type="PROSITE" id="PS51352">
    <property type="entry name" value="THIOREDOXIN_2"/>
    <property type="match status" value="1"/>
</dbReference>
<proteinExistence type="predicted"/>
<dbReference type="PANTHER" id="PTHR42852:SF17">
    <property type="entry name" value="THIOREDOXIN-LIKE PROTEIN HI_1115"/>
    <property type="match status" value="1"/>
</dbReference>
<accession>A0ABR7TUA6</accession>
<dbReference type="PANTHER" id="PTHR42852">
    <property type="entry name" value="THIOL:DISULFIDE INTERCHANGE PROTEIN DSBE"/>
    <property type="match status" value="1"/>
</dbReference>
<dbReference type="Gene3D" id="3.40.30.10">
    <property type="entry name" value="Glutaredoxin"/>
    <property type="match status" value="1"/>
</dbReference>
<evidence type="ECO:0000256" key="2">
    <source>
        <dbReference type="SAM" id="SignalP"/>
    </source>
</evidence>
<dbReference type="SUPFAM" id="SSF52833">
    <property type="entry name" value="Thioredoxin-like"/>
    <property type="match status" value="1"/>
</dbReference>
<name>A0ABR7TUA6_9BACT</name>
<feature type="chain" id="PRO_5046032723" evidence="2">
    <location>
        <begin position="21"/>
        <end position="507"/>
    </location>
</feature>
<dbReference type="CDD" id="cd02966">
    <property type="entry name" value="TlpA_like_family"/>
    <property type="match status" value="1"/>
</dbReference>
<evidence type="ECO:0000259" key="3">
    <source>
        <dbReference type="PROSITE" id="PS51352"/>
    </source>
</evidence>
<dbReference type="PROSITE" id="PS00194">
    <property type="entry name" value="THIOREDOXIN_1"/>
    <property type="match status" value="1"/>
</dbReference>
<organism evidence="4 5">
    <name type="scientific">Chitinophaga qingshengii</name>
    <dbReference type="NCBI Taxonomy" id="1569794"/>
    <lineage>
        <taxon>Bacteria</taxon>
        <taxon>Pseudomonadati</taxon>
        <taxon>Bacteroidota</taxon>
        <taxon>Chitinophagia</taxon>
        <taxon>Chitinophagales</taxon>
        <taxon>Chitinophagaceae</taxon>
        <taxon>Chitinophaga</taxon>
    </lineage>
</organism>
<dbReference type="InterPro" id="IPR013766">
    <property type="entry name" value="Thioredoxin_domain"/>
</dbReference>
<dbReference type="InterPro" id="IPR017937">
    <property type="entry name" value="Thioredoxin_CS"/>
</dbReference>
<feature type="signal peptide" evidence="2">
    <location>
        <begin position="1"/>
        <end position="20"/>
    </location>
</feature>
<dbReference type="Proteomes" id="UP000659124">
    <property type="component" value="Unassembled WGS sequence"/>
</dbReference>
<keyword evidence="1" id="KW-0676">Redox-active center</keyword>
<dbReference type="RefSeq" id="WP_188090153.1">
    <property type="nucleotide sequence ID" value="NZ_JACVFC010000003.1"/>
</dbReference>
<feature type="domain" description="Thioredoxin" evidence="3">
    <location>
        <begin position="364"/>
        <end position="506"/>
    </location>
</feature>
<dbReference type="InterPro" id="IPR011990">
    <property type="entry name" value="TPR-like_helical_dom_sf"/>
</dbReference>
<keyword evidence="2" id="KW-0732">Signal</keyword>
<keyword evidence="5" id="KW-1185">Reference proteome</keyword>
<gene>
    <name evidence="4" type="ORF">ICL07_21740</name>
</gene>